<gene>
    <name evidence="6" type="ORF">C8D82_13525</name>
    <name evidence="5" type="ORF">HF882_07340</name>
</gene>
<evidence type="ECO:0000259" key="4">
    <source>
        <dbReference type="PROSITE" id="PS50995"/>
    </source>
</evidence>
<dbReference type="PANTHER" id="PTHR42756">
    <property type="entry name" value="TRANSCRIPTIONAL REGULATOR, MARR"/>
    <property type="match status" value="1"/>
</dbReference>
<dbReference type="SUPFAM" id="SSF46785">
    <property type="entry name" value="Winged helix' DNA-binding domain"/>
    <property type="match status" value="1"/>
</dbReference>
<dbReference type="OrthoDB" id="9808725at2"/>
<keyword evidence="7" id="KW-1185">Reference proteome</keyword>
<dbReference type="Proteomes" id="UP000245959">
    <property type="component" value="Unassembled WGS sequence"/>
</dbReference>
<evidence type="ECO:0000313" key="6">
    <source>
        <dbReference type="EMBL" id="PVY36559.1"/>
    </source>
</evidence>
<evidence type="ECO:0000256" key="3">
    <source>
        <dbReference type="ARBA" id="ARBA00023163"/>
    </source>
</evidence>
<dbReference type="Gene3D" id="1.10.10.10">
    <property type="entry name" value="Winged helix-like DNA-binding domain superfamily/Winged helix DNA-binding domain"/>
    <property type="match status" value="1"/>
</dbReference>
<keyword evidence="1" id="KW-0805">Transcription regulation</keyword>
<reference evidence="5 8" key="2">
    <citation type="submission" date="2020-04" db="EMBL/GenBank/DDBJ databases">
        <authorList>
            <person name="Hitch T.C.A."/>
            <person name="Wylensek D."/>
            <person name="Clavel T."/>
        </authorList>
    </citation>
    <scope>NUCLEOTIDE SEQUENCE [LARGE SCALE GENOMIC DNA]</scope>
    <source>
        <strain evidence="5 8">COR2-253-APC-1A</strain>
    </source>
</reference>
<name>A0A2U1AJF6_9BACT</name>
<dbReference type="InterPro" id="IPR036388">
    <property type="entry name" value="WH-like_DNA-bd_sf"/>
</dbReference>
<organism evidence="6 7">
    <name type="scientific">Victivallis vadensis</name>
    <dbReference type="NCBI Taxonomy" id="172901"/>
    <lineage>
        <taxon>Bacteria</taxon>
        <taxon>Pseudomonadati</taxon>
        <taxon>Lentisphaerota</taxon>
        <taxon>Lentisphaeria</taxon>
        <taxon>Victivallales</taxon>
        <taxon>Victivallaceae</taxon>
        <taxon>Victivallis</taxon>
    </lineage>
</organism>
<dbReference type="RefSeq" id="WP_116885519.1">
    <property type="nucleotide sequence ID" value="NZ_CABMMC010000038.1"/>
</dbReference>
<proteinExistence type="predicted"/>
<dbReference type="InterPro" id="IPR036390">
    <property type="entry name" value="WH_DNA-bd_sf"/>
</dbReference>
<dbReference type="InterPro" id="IPR000835">
    <property type="entry name" value="HTH_MarR-typ"/>
</dbReference>
<dbReference type="EMBL" id="QEKH01000035">
    <property type="protein sequence ID" value="PVY36559.1"/>
    <property type="molecule type" value="Genomic_DNA"/>
</dbReference>
<dbReference type="Pfam" id="PF01047">
    <property type="entry name" value="MarR"/>
    <property type="match status" value="1"/>
</dbReference>
<evidence type="ECO:0000313" key="5">
    <source>
        <dbReference type="EMBL" id="NMD86396.1"/>
    </source>
</evidence>
<reference evidence="6 7" key="1">
    <citation type="submission" date="2018-04" db="EMBL/GenBank/DDBJ databases">
        <title>Genomic Encyclopedia of Type Strains, Phase IV (KMG-IV): sequencing the most valuable type-strain genomes for metagenomic binning, comparative biology and taxonomic classification.</title>
        <authorList>
            <person name="Goeker M."/>
        </authorList>
    </citation>
    <scope>NUCLEOTIDE SEQUENCE [LARGE SCALE GENOMIC DNA]</scope>
    <source>
        <strain evidence="6 7">DSM 14823</strain>
    </source>
</reference>
<dbReference type="PANTHER" id="PTHR42756:SF1">
    <property type="entry name" value="TRANSCRIPTIONAL REPRESSOR OF EMRAB OPERON"/>
    <property type="match status" value="1"/>
</dbReference>
<evidence type="ECO:0000313" key="7">
    <source>
        <dbReference type="Proteomes" id="UP000245959"/>
    </source>
</evidence>
<sequence>MADRKIGIQITLIKQHLGRLLDKMLTEQGIHEFNGPQGRILYVLWNHDFISIQELAKGTGLANTTLTSMLDRMEQKQLIRRTADINDRRKYLIALTPKARSLEKKYRTVTDQMTELTYQGFTVNEITQLEEYLERVLDNVRNAEMSQKK</sequence>
<accession>A0A2U1AJF6</accession>
<evidence type="ECO:0000256" key="1">
    <source>
        <dbReference type="ARBA" id="ARBA00023015"/>
    </source>
</evidence>
<feature type="domain" description="HTH marR-type" evidence="4">
    <location>
        <begin position="1"/>
        <end position="138"/>
    </location>
</feature>
<dbReference type="EMBL" id="JABAEW010000010">
    <property type="protein sequence ID" value="NMD86396.1"/>
    <property type="molecule type" value="Genomic_DNA"/>
</dbReference>
<keyword evidence="3" id="KW-0804">Transcription</keyword>
<comment type="caution">
    <text evidence="6">The sequence shown here is derived from an EMBL/GenBank/DDBJ whole genome shotgun (WGS) entry which is preliminary data.</text>
</comment>
<dbReference type="AlphaFoldDB" id="A0A2U1AJF6"/>
<dbReference type="PROSITE" id="PS50995">
    <property type="entry name" value="HTH_MARR_2"/>
    <property type="match status" value="1"/>
</dbReference>
<dbReference type="GO" id="GO:0003677">
    <property type="term" value="F:DNA binding"/>
    <property type="evidence" value="ECO:0007669"/>
    <property type="project" value="UniProtKB-KW"/>
</dbReference>
<dbReference type="GeneID" id="78296790"/>
<keyword evidence="2" id="KW-0238">DNA-binding</keyword>
<dbReference type="SMART" id="SM00347">
    <property type="entry name" value="HTH_MARR"/>
    <property type="match status" value="1"/>
</dbReference>
<evidence type="ECO:0000313" key="8">
    <source>
        <dbReference type="Proteomes" id="UP000576225"/>
    </source>
</evidence>
<protein>
    <submittedName>
        <fullName evidence="6">MarR family transcriptional regulator</fullName>
    </submittedName>
</protein>
<dbReference type="Proteomes" id="UP000576225">
    <property type="component" value="Unassembled WGS sequence"/>
</dbReference>
<dbReference type="PRINTS" id="PR00598">
    <property type="entry name" value="HTHMARR"/>
</dbReference>
<dbReference type="GO" id="GO:0003700">
    <property type="term" value="F:DNA-binding transcription factor activity"/>
    <property type="evidence" value="ECO:0007669"/>
    <property type="project" value="InterPro"/>
</dbReference>
<evidence type="ECO:0000256" key="2">
    <source>
        <dbReference type="ARBA" id="ARBA00023125"/>
    </source>
</evidence>